<dbReference type="Gene3D" id="3.30.460.10">
    <property type="entry name" value="Beta Polymerase, domain 2"/>
    <property type="match status" value="1"/>
</dbReference>
<sequence length="274" mass="28674">MAERLMTVPGLVGVMLGGSRARGTHTDESDVDLGLYYRPPLDVAALGALARELSGPSAAVTAPGEWGPWVDGGGWLRVADTPVDWIYRDLDRVGTAWDDARAGRFHFHFQVGHPLGVPDFTYVGEVALGRVLADPSGALTRLRDAARDYPSALRRHVVARTLGEADFALMIARKGVGRGDTTYVAGCLFRVVGLCAHALHAHAGAWLINEKGAVDAAAALSVAPLDFAEAAHGVLACLGRTEIDLRAALHTADLLVDAVAATCGVPRGGASVAT</sequence>
<feature type="domain" description="DUF4037" evidence="2">
    <location>
        <begin position="125"/>
        <end position="206"/>
    </location>
</feature>
<dbReference type="AlphaFoldDB" id="A0A1M7RMV5"/>
<evidence type="ECO:0000313" key="4">
    <source>
        <dbReference type="Proteomes" id="UP000184440"/>
    </source>
</evidence>
<organism evidence="3 4">
    <name type="scientific">Cryptosporangium aurantiacum</name>
    <dbReference type="NCBI Taxonomy" id="134849"/>
    <lineage>
        <taxon>Bacteria</taxon>
        <taxon>Bacillati</taxon>
        <taxon>Actinomycetota</taxon>
        <taxon>Actinomycetes</taxon>
        <taxon>Cryptosporangiales</taxon>
        <taxon>Cryptosporangiaceae</taxon>
        <taxon>Cryptosporangium</taxon>
    </lineage>
</organism>
<name>A0A1M7RMV5_9ACTN</name>
<dbReference type="Proteomes" id="UP000184440">
    <property type="component" value="Unassembled WGS sequence"/>
</dbReference>
<keyword evidence="4" id="KW-1185">Reference proteome</keyword>
<evidence type="ECO:0000313" key="3">
    <source>
        <dbReference type="EMBL" id="SHN47396.1"/>
    </source>
</evidence>
<dbReference type="GO" id="GO:0016779">
    <property type="term" value="F:nucleotidyltransferase activity"/>
    <property type="evidence" value="ECO:0007669"/>
    <property type="project" value="InterPro"/>
</dbReference>
<dbReference type="OrthoDB" id="5176171at2"/>
<evidence type="ECO:0008006" key="5">
    <source>
        <dbReference type="Google" id="ProtNLM"/>
    </source>
</evidence>
<dbReference type="InterPro" id="IPR043519">
    <property type="entry name" value="NT_sf"/>
</dbReference>
<dbReference type="EMBL" id="FRCS01000023">
    <property type="protein sequence ID" value="SHN47396.1"/>
    <property type="molecule type" value="Genomic_DNA"/>
</dbReference>
<protein>
    <recommendedName>
        <fullName evidence="5">Nucleotidyltransferase domain-containing protein</fullName>
    </recommendedName>
</protein>
<accession>A0A1M7RMV5</accession>
<dbReference type="RefSeq" id="WP_073265304.1">
    <property type="nucleotide sequence ID" value="NZ_FRCS01000023.1"/>
</dbReference>
<gene>
    <name evidence="3" type="ORF">SAMN05443668_12342</name>
</gene>
<proteinExistence type="predicted"/>
<dbReference type="Pfam" id="PF01909">
    <property type="entry name" value="NTP_transf_2"/>
    <property type="match status" value="1"/>
</dbReference>
<dbReference type="InterPro" id="IPR025117">
    <property type="entry name" value="DUF4037"/>
</dbReference>
<reference evidence="3 4" key="1">
    <citation type="submission" date="2016-11" db="EMBL/GenBank/DDBJ databases">
        <authorList>
            <person name="Jaros S."/>
            <person name="Januszkiewicz K."/>
            <person name="Wedrychowicz H."/>
        </authorList>
    </citation>
    <scope>NUCLEOTIDE SEQUENCE [LARGE SCALE GENOMIC DNA]</scope>
    <source>
        <strain evidence="3 4">DSM 46144</strain>
    </source>
</reference>
<dbReference type="CDD" id="cd05403">
    <property type="entry name" value="NT_KNTase_like"/>
    <property type="match status" value="1"/>
</dbReference>
<dbReference type="Pfam" id="PF13228">
    <property type="entry name" value="DUF4037"/>
    <property type="match status" value="1"/>
</dbReference>
<evidence type="ECO:0000259" key="2">
    <source>
        <dbReference type="Pfam" id="PF13228"/>
    </source>
</evidence>
<feature type="domain" description="Polymerase nucleotidyl transferase" evidence="1">
    <location>
        <begin position="12"/>
        <end position="42"/>
    </location>
</feature>
<dbReference type="InterPro" id="IPR002934">
    <property type="entry name" value="Polymerase_NTP_transf_dom"/>
</dbReference>
<evidence type="ECO:0000259" key="1">
    <source>
        <dbReference type="Pfam" id="PF01909"/>
    </source>
</evidence>
<dbReference type="SUPFAM" id="SSF81301">
    <property type="entry name" value="Nucleotidyltransferase"/>
    <property type="match status" value="1"/>
</dbReference>
<dbReference type="STRING" id="134849.SAMN05443668_12342"/>